<dbReference type="PANTHER" id="PTHR46009">
    <property type="entry name" value="VACUOLAR PROTEIN SORTING-ASSOCIATED PROTEIN VTA1 HOMOLOG"/>
    <property type="match status" value="1"/>
</dbReference>
<dbReference type="Pfam" id="PF04652">
    <property type="entry name" value="Vta1"/>
    <property type="match status" value="1"/>
</dbReference>
<evidence type="ECO:0000313" key="15">
    <source>
        <dbReference type="EMBL" id="CAF1140749.1"/>
    </source>
</evidence>
<dbReference type="Gene3D" id="1.25.40.270">
    <property type="entry name" value="Vacuolar protein sorting-associated protein vta1"/>
    <property type="match status" value="1"/>
</dbReference>
<comment type="caution">
    <text evidence="14">The sequence shown here is derived from an EMBL/GenBank/DDBJ whole genome shotgun (WGS) entry which is preliminary data.</text>
</comment>
<feature type="domain" description="Vta1/callose synthase N-terminal" evidence="10">
    <location>
        <begin position="25"/>
        <end position="161"/>
    </location>
</feature>
<evidence type="ECO:0000313" key="12">
    <source>
        <dbReference type="EMBL" id="CAF0907499.1"/>
    </source>
</evidence>
<keyword evidence="6" id="KW-0967">Endosome</keyword>
<dbReference type="EMBL" id="CAJNOT010001075">
    <property type="protein sequence ID" value="CAF1140749.1"/>
    <property type="molecule type" value="Genomic_DNA"/>
</dbReference>
<dbReference type="Gene3D" id="1.20.5.420">
    <property type="entry name" value="Immunoglobulin FC, subunit C"/>
    <property type="match status" value="1"/>
</dbReference>
<dbReference type="EMBL" id="CAJNOH010000148">
    <property type="protein sequence ID" value="CAF0907499.1"/>
    <property type="molecule type" value="Genomic_DNA"/>
</dbReference>
<evidence type="ECO:0000313" key="16">
    <source>
        <dbReference type="EMBL" id="CAF3719849.1"/>
    </source>
</evidence>
<evidence type="ECO:0000256" key="3">
    <source>
        <dbReference type="ARBA" id="ARBA00007895"/>
    </source>
</evidence>
<evidence type="ECO:0000313" key="14">
    <source>
        <dbReference type="EMBL" id="CAF1138180.1"/>
    </source>
</evidence>
<dbReference type="InterPro" id="IPR023175">
    <property type="entry name" value="Vta1/CALS_N_sf"/>
</dbReference>
<feature type="region of interest" description="Disordered" evidence="9">
    <location>
        <begin position="164"/>
        <end position="209"/>
    </location>
</feature>
<evidence type="ECO:0000256" key="9">
    <source>
        <dbReference type="SAM" id="MobiDB-lite"/>
    </source>
</evidence>
<dbReference type="EMBL" id="CAJNOL010000612">
    <property type="protein sequence ID" value="CAF1138180.1"/>
    <property type="molecule type" value="Genomic_DNA"/>
</dbReference>
<keyword evidence="5" id="KW-0963">Cytoplasm</keyword>
<dbReference type="PANTHER" id="PTHR46009:SF1">
    <property type="entry name" value="VACUOLAR PROTEIN SORTING-ASSOCIATED PROTEIN VTA1 HOMOLOG"/>
    <property type="match status" value="1"/>
</dbReference>
<dbReference type="GO" id="GO:0032511">
    <property type="term" value="P:late endosome to vacuole transport via multivesicular body sorting pathway"/>
    <property type="evidence" value="ECO:0007669"/>
    <property type="project" value="InterPro"/>
</dbReference>
<comment type="similarity">
    <text evidence="3">Belongs to the VTA1 family.</text>
</comment>
<dbReference type="Pfam" id="PF18097">
    <property type="entry name" value="Vta1_C"/>
    <property type="match status" value="1"/>
</dbReference>
<dbReference type="Proteomes" id="UP000663870">
    <property type="component" value="Unassembled WGS sequence"/>
</dbReference>
<comment type="subcellular location">
    <subcellularLocation>
        <location evidence="2">Cytoplasm</location>
    </subcellularLocation>
    <subcellularLocation>
        <location evidence="1">Endosome membrane</location>
        <topology evidence="1">Peripheral membrane protein</topology>
    </subcellularLocation>
</comment>
<gene>
    <name evidence="16" type="ORF">JBS370_LOCUS10721</name>
    <name evidence="13" type="ORF">JXQ802_LOCUS21023</name>
    <name evidence="14" type="ORF">JXQ802_LOCUS21071</name>
    <name evidence="12" type="ORF">PYM288_LOCUS9839</name>
    <name evidence="15" type="ORF">ZHD862_LOCUS19631</name>
</gene>
<dbReference type="GO" id="GO:0010008">
    <property type="term" value="C:endosome membrane"/>
    <property type="evidence" value="ECO:0007669"/>
    <property type="project" value="UniProtKB-SubCell"/>
</dbReference>
<sequence length="276" mass="30150">MSTLDTLASQVPQELRVKLMQHFGIAKEYEKNPETISITYYCLMYIAHEALKLQKEKQFVSNVLDYLEATKRNNPNDEIIRSLSTGQATIEELITVLVGETNEAENDELKTPEELRLLMRKHYTVGGLTDVLSVFGPVKEDFLTLGKIAKTRAVAIFRELKTGGGGGGGGGASSSAMRPPDNQSGANANAMPPSKPPAASAQYPAHYPAQMPQMPPSYANAAAYNESSGNKSVPFDVISQAQKLCRYANSALEHEDVATAIKNCEQVLQLLRPYNN</sequence>
<evidence type="ECO:0000256" key="8">
    <source>
        <dbReference type="ARBA" id="ARBA00023136"/>
    </source>
</evidence>
<keyword evidence="4" id="KW-0813">Transport</keyword>
<evidence type="ECO:0000313" key="17">
    <source>
        <dbReference type="Proteomes" id="UP000663870"/>
    </source>
</evidence>
<keyword evidence="7" id="KW-0653">Protein transport</keyword>
<dbReference type="Proteomes" id="UP000663864">
    <property type="component" value="Unassembled WGS sequence"/>
</dbReference>
<dbReference type="GO" id="GO:0015031">
    <property type="term" value="P:protein transport"/>
    <property type="evidence" value="ECO:0007669"/>
    <property type="project" value="UniProtKB-KW"/>
</dbReference>
<feature type="domain" description="Vta1 C-terminal" evidence="11">
    <location>
        <begin position="236"/>
        <end position="272"/>
    </location>
</feature>
<evidence type="ECO:0000256" key="5">
    <source>
        <dbReference type="ARBA" id="ARBA00022490"/>
    </source>
</evidence>
<dbReference type="Proteomes" id="UP000663854">
    <property type="component" value="Unassembled WGS sequence"/>
</dbReference>
<evidence type="ECO:0000256" key="1">
    <source>
        <dbReference type="ARBA" id="ARBA00004481"/>
    </source>
</evidence>
<accession>A0A814RTP9</accession>
<feature type="compositionally biased region" description="Polar residues" evidence="9">
    <location>
        <begin position="173"/>
        <end position="185"/>
    </location>
</feature>
<evidence type="ECO:0000259" key="10">
    <source>
        <dbReference type="Pfam" id="PF04652"/>
    </source>
</evidence>
<name>A0A814RTP9_9BILA</name>
<dbReference type="EMBL" id="CAJOBD010000792">
    <property type="protein sequence ID" value="CAF3719849.1"/>
    <property type="molecule type" value="Genomic_DNA"/>
</dbReference>
<dbReference type="InterPro" id="IPR044538">
    <property type="entry name" value="Vta1-like"/>
</dbReference>
<dbReference type="InterPro" id="IPR041212">
    <property type="entry name" value="Vta1_C"/>
</dbReference>
<dbReference type="EMBL" id="CAJNOL010000610">
    <property type="protein sequence ID" value="CAF1137267.1"/>
    <property type="molecule type" value="Genomic_DNA"/>
</dbReference>
<dbReference type="Proteomes" id="UP000663836">
    <property type="component" value="Unassembled WGS sequence"/>
</dbReference>
<keyword evidence="8" id="KW-0472">Membrane</keyword>
<organism evidence="14 17">
    <name type="scientific">Rotaria sordida</name>
    <dbReference type="NCBI Taxonomy" id="392033"/>
    <lineage>
        <taxon>Eukaryota</taxon>
        <taxon>Metazoa</taxon>
        <taxon>Spiralia</taxon>
        <taxon>Gnathifera</taxon>
        <taxon>Rotifera</taxon>
        <taxon>Eurotatoria</taxon>
        <taxon>Bdelloidea</taxon>
        <taxon>Philodinida</taxon>
        <taxon>Philodinidae</taxon>
        <taxon>Rotaria</taxon>
    </lineage>
</organism>
<evidence type="ECO:0000259" key="11">
    <source>
        <dbReference type="Pfam" id="PF18097"/>
    </source>
</evidence>
<evidence type="ECO:0000256" key="6">
    <source>
        <dbReference type="ARBA" id="ARBA00022753"/>
    </source>
</evidence>
<evidence type="ECO:0008006" key="18">
    <source>
        <dbReference type="Google" id="ProtNLM"/>
    </source>
</evidence>
<protein>
    <recommendedName>
        <fullName evidence="18">Vta1/callose synthase N-terminal domain-containing protein</fullName>
    </recommendedName>
</protein>
<proteinExistence type="inferred from homology"/>
<dbReference type="InterPro" id="IPR039431">
    <property type="entry name" value="Vta1/CALS_N"/>
</dbReference>
<dbReference type="AlphaFoldDB" id="A0A814RTP9"/>
<evidence type="ECO:0000256" key="4">
    <source>
        <dbReference type="ARBA" id="ARBA00022448"/>
    </source>
</evidence>
<evidence type="ECO:0000256" key="2">
    <source>
        <dbReference type="ARBA" id="ARBA00004496"/>
    </source>
</evidence>
<feature type="compositionally biased region" description="Low complexity" evidence="9">
    <location>
        <begin position="186"/>
        <end position="205"/>
    </location>
</feature>
<keyword evidence="17" id="KW-1185">Reference proteome</keyword>
<dbReference type="GO" id="GO:0005771">
    <property type="term" value="C:multivesicular body"/>
    <property type="evidence" value="ECO:0007669"/>
    <property type="project" value="TreeGrafter"/>
</dbReference>
<evidence type="ECO:0000256" key="7">
    <source>
        <dbReference type="ARBA" id="ARBA00022927"/>
    </source>
</evidence>
<reference evidence="14" key="1">
    <citation type="submission" date="2021-02" db="EMBL/GenBank/DDBJ databases">
        <authorList>
            <person name="Nowell W R."/>
        </authorList>
    </citation>
    <scope>NUCLEOTIDE SEQUENCE</scope>
</reference>
<evidence type="ECO:0000313" key="13">
    <source>
        <dbReference type="EMBL" id="CAF1137267.1"/>
    </source>
</evidence>